<feature type="compositionally biased region" description="Low complexity" evidence="1">
    <location>
        <begin position="131"/>
        <end position="143"/>
    </location>
</feature>
<evidence type="ECO:0000256" key="1">
    <source>
        <dbReference type="SAM" id="MobiDB-lite"/>
    </source>
</evidence>
<evidence type="ECO:0000313" key="3">
    <source>
        <dbReference type="Proteomes" id="UP000245202"/>
    </source>
</evidence>
<dbReference type="AlphaFoldDB" id="A0A2R5EJ53"/>
<name>A0A2R5EJ53_9BACL</name>
<evidence type="ECO:0000313" key="2">
    <source>
        <dbReference type="EMBL" id="GBG06105.1"/>
    </source>
</evidence>
<reference evidence="2 3" key="1">
    <citation type="submission" date="2017-08" db="EMBL/GenBank/DDBJ databases">
        <title>Substantial Increase in Enzyme Production by Combined Drug-Resistance Mutations in Paenibacillus agaridevorans.</title>
        <authorList>
            <person name="Tanaka Y."/>
            <person name="Funane K."/>
            <person name="Hosaka T."/>
            <person name="Shiwa Y."/>
            <person name="Fujita N."/>
            <person name="Miyazaki T."/>
            <person name="Yoshikawa H."/>
            <person name="Murakami K."/>
            <person name="Kasahara K."/>
            <person name="Inaoka T."/>
            <person name="Hiraga Y."/>
            <person name="Ochi K."/>
        </authorList>
    </citation>
    <scope>NUCLEOTIDE SEQUENCE [LARGE SCALE GENOMIC DNA]</scope>
    <source>
        <strain evidence="2 3">T-3040</strain>
    </source>
</reference>
<feature type="compositionally biased region" description="Low complexity" evidence="1">
    <location>
        <begin position="97"/>
        <end position="109"/>
    </location>
</feature>
<dbReference type="Pfam" id="PF07454">
    <property type="entry name" value="SpoIIP"/>
    <property type="match status" value="1"/>
</dbReference>
<sequence>MMYKLRERLVSGTFFASTCLLSMLLSVGWGLAADSHPTTYAALHTETEGAGGLSTFLQPAPEPKVSFLGGIQMFPGWDDASLTAPVQGGAALATAAAPPASAAPAQPSASNTPDKPNPASAPIDKADKPAASDAASATAPASPAKDKPVRVASTSPRVLVYHTHNRESYFPELKEGTKNASSKTVNVTLVGKRLTASLQKLGIPALQEKMDYPTTISKFNYAYSYKYSKQTVVDALSENKELTYLLDIHRDSLKRNKTTVEIHGKNYAKILFVIGEKNPNWKDNKAFATKLHEALNAKFPGISRGVLTKAPGTGNAEYNQSLSKNSLVVEMGGVDNTLEENYRTADALAAILHELDQNGKV</sequence>
<dbReference type="EMBL" id="BDQX01000036">
    <property type="protein sequence ID" value="GBG06105.1"/>
    <property type="molecule type" value="Genomic_DNA"/>
</dbReference>
<dbReference type="NCBIfam" id="TIGR02867">
    <property type="entry name" value="spore_II_P"/>
    <property type="match status" value="1"/>
</dbReference>
<comment type="caution">
    <text evidence="2">The sequence shown here is derived from an EMBL/GenBank/DDBJ whole genome shotgun (WGS) entry which is preliminary data.</text>
</comment>
<proteinExistence type="predicted"/>
<organism evidence="2 3">
    <name type="scientific">Paenibacillus agaridevorans</name>
    <dbReference type="NCBI Taxonomy" id="171404"/>
    <lineage>
        <taxon>Bacteria</taxon>
        <taxon>Bacillati</taxon>
        <taxon>Bacillota</taxon>
        <taxon>Bacilli</taxon>
        <taxon>Bacillales</taxon>
        <taxon>Paenibacillaceae</taxon>
        <taxon>Paenibacillus</taxon>
    </lineage>
</organism>
<keyword evidence="3" id="KW-1185">Reference proteome</keyword>
<gene>
    <name evidence="2" type="ORF">PAT3040_00608</name>
</gene>
<accession>A0A2R5EJ53</accession>
<dbReference type="Proteomes" id="UP000245202">
    <property type="component" value="Unassembled WGS sequence"/>
</dbReference>
<dbReference type="InterPro" id="IPR010897">
    <property type="entry name" value="Spore_II_P"/>
</dbReference>
<dbReference type="RefSeq" id="WP_108991481.1">
    <property type="nucleotide sequence ID" value="NZ_BDQX01000036.1"/>
</dbReference>
<protein>
    <submittedName>
        <fullName evidence="2">Stage II sporulation protein P</fullName>
    </submittedName>
</protein>
<dbReference type="SUPFAM" id="SSF53187">
    <property type="entry name" value="Zn-dependent exopeptidases"/>
    <property type="match status" value="1"/>
</dbReference>
<feature type="region of interest" description="Disordered" evidence="1">
    <location>
        <begin position="97"/>
        <end position="156"/>
    </location>
</feature>